<keyword evidence="1" id="KW-1185">Reference proteome</keyword>
<sequence>MGRYFNCWRLTSGGQSYSSNRSTVGAAQSEPILVQNHYVIHSIECQFMKPLSELLRRRKTPI</sequence>
<name>A0A915K845_ROMCU</name>
<dbReference type="Proteomes" id="UP000887565">
    <property type="component" value="Unplaced"/>
</dbReference>
<dbReference type="WBParaSite" id="nRc.2.0.1.t34364-RA">
    <property type="protein sequence ID" value="nRc.2.0.1.t34364-RA"/>
    <property type="gene ID" value="nRc.2.0.1.g34364"/>
</dbReference>
<evidence type="ECO:0000313" key="2">
    <source>
        <dbReference type="WBParaSite" id="nRc.2.0.1.t34364-RA"/>
    </source>
</evidence>
<proteinExistence type="predicted"/>
<reference evidence="2" key="1">
    <citation type="submission" date="2022-11" db="UniProtKB">
        <authorList>
            <consortium name="WormBaseParasite"/>
        </authorList>
    </citation>
    <scope>IDENTIFICATION</scope>
</reference>
<evidence type="ECO:0000313" key="1">
    <source>
        <dbReference type="Proteomes" id="UP000887565"/>
    </source>
</evidence>
<protein>
    <submittedName>
        <fullName evidence="2">Uncharacterized protein</fullName>
    </submittedName>
</protein>
<dbReference type="AlphaFoldDB" id="A0A915K845"/>
<accession>A0A915K845</accession>
<organism evidence="1 2">
    <name type="scientific">Romanomermis culicivorax</name>
    <name type="common">Nematode worm</name>
    <dbReference type="NCBI Taxonomy" id="13658"/>
    <lineage>
        <taxon>Eukaryota</taxon>
        <taxon>Metazoa</taxon>
        <taxon>Ecdysozoa</taxon>
        <taxon>Nematoda</taxon>
        <taxon>Enoplea</taxon>
        <taxon>Dorylaimia</taxon>
        <taxon>Mermithida</taxon>
        <taxon>Mermithoidea</taxon>
        <taxon>Mermithidae</taxon>
        <taxon>Romanomermis</taxon>
    </lineage>
</organism>